<proteinExistence type="predicted"/>
<feature type="compositionally biased region" description="Polar residues" evidence="1">
    <location>
        <begin position="9"/>
        <end position="34"/>
    </location>
</feature>
<keyword evidence="3" id="KW-1185">Reference proteome</keyword>
<gene>
    <name evidence="2" type="ORF">FGO68_gene5915</name>
</gene>
<feature type="region of interest" description="Disordered" evidence="1">
    <location>
        <begin position="63"/>
        <end position="85"/>
    </location>
</feature>
<comment type="caution">
    <text evidence="2">The sequence shown here is derived from an EMBL/GenBank/DDBJ whole genome shotgun (WGS) entry which is preliminary data.</text>
</comment>
<dbReference type="EMBL" id="RRYP01023313">
    <property type="protein sequence ID" value="TNV72253.1"/>
    <property type="molecule type" value="Genomic_DNA"/>
</dbReference>
<name>A0A8J8NCD8_HALGN</name>
<protein>
    <submittedName>
        <fullName evidence="2">Uncharacterized protein</fullName>
    </submittedName>
</protein>
<reference evidence="2" key="1">
    <citation type="submission" date="2019-06" db="EMBL/GenBank/DDBJ databases">
        <authorList>
            <person name="Zheng W."/>
        </authorList>
    </citation>
    <scope>NUCLEOTIDE SEQUENCE</scope>
    <source>
        <strain evidence="2">QDHG01</strain>
    </source>
</reference>
<evidence type="ECO:0000313" key="2">
    <source>
        <dbReference type="EMBL" id="TNV72253.1"/>
    </source>
</evidence>
<organism evidence="2 3">
    <name type="scientific">Halteria grandinella</name>
    <dbReference type="NCBI Taxonomy" id="5974"/>
    <lineage>
        <taxon>Eukaryota</taxon>
        <taxon>Sar</taxon>
        <taxon>Alveolata</taxon>
        <taxon>Ciliophora</taxon>
        <taxon>Intramacronucleata</taxon>
        <taxon>Spirotrichea</taxon>
        <taxon>Stichotrichia</taxon>
        <taxon>Sporadotrichida</taxon>
        <taxon>Halteriidae</taxon>
        <taxon>Halteria</taxon>
    </lineage>
</organism>
<feature type="region of interest" description="Disordered" evidence="1">
    <location>
        <begin position="1"/>
        <end position="36"/>
    </location>
</feature>
<feature type="compositionally biased region" description="Basic and acidic residues" evidence="1">
    <location>
        <begin position="74"/>
        <end position="85"/>
    </location>
</feature>
<accession>A0A8J8NCD8</accession>
<dbReference type="AlphaFoldDB" id="A0A8J8NCD8"/>
<evidence type="ECO:0000256" key="1">
    <source>
        <dbReference type="SAM" id="MobiDB-lite"/>
    </source>
</evidence>
<dbReference type="Proteomes" id="UP000785679">
    <property type="component" value="Unassembled WGS sequence"/>
</dbReference>
<evidence type="ECO:0000313" key="3">
    <source>
        <dbReference type="Proteomes" id="UP000785679"/>
    </source>
</evidence>
<sequence length="243" mass="26315">MKLSIFERASQQPMHLTTTQESSSNNLPTTTNPFMTKAQLRGPQPPVLQSAANLKLNTSLSRSVKEPLMSPRRGRVDSAHEGETTNKYDRYDDATMAAALGADAAAFIKSGAMPSGGPKIASKFNHKTISPARSAAANNDFNDTQGNFDLDDQDGDVDFVGTNNSLPAPVVFKTVTYDLKKPKKDSQQQKSIFGVEDIDLSTKPRKGQLPPLAGRSNDLFSVPAEGAANDDLDMRELKAYLKV</sequence>